<keyword evidence="3" id="KW-1185">Reference proteome</keyword>
<dbReference type="EMBL" id="CP077093">
    <property type="protein sequence ID" value="QXI26158.1"/>
    <property type="molecule type" value="Genomic_DNA"/>
</dbReference>
<dbReference type="GO" id="GO:0016747">
    <property type="term" value="F:acyltransferase activity, transferring groups other than amino-acyl groups"/>
    <property type="evidence" value="ECO:0007669"/>
    <property type="project" value="InterPro"/>
</dbReference>
<reference evidence="2 3" key="1">
    <citation type="journal article" date="2020" name="Microorganisms">
        <title>Reliable Identification of Environmental Pseudomonas Isolates Using the rpoD Gene.</title>
        <authorList>
            <consortium name="The Broad Institute Genome Sequencing Platform"/>
            <person name="Girard L."/>
            <person name="Lood C."/>
            <person name="Rokni-Zadeh H."/>
            <person name="van Noort V."/>
            <person name="Lavigne R."/>
            <person name="De Mot R."/>
        </authorList>
    </citation>
    <scope>NUCLEOTIDE SEQUENCE [LARGE SCALE GENOMIC DNA]</scope>
    <source>
        <strain evidence="2 3">RW8P3</strain>
    </source>
</reference>
<dbReference type="SUPFAM" id="SSF55729">
    <property type="entry name" value="Acyl-CoA N-acyltransferases (Nat)"/>
    <property type="match status" value="1"/>
</dbReference>
<dbReference type="KEGG" id="pvw:HU752_019580"/>
<feature type="domain" description="N-acetyltransferase" evidence="1">
    <location>
        <begin position="35"/>
        <end position="167"/>
    </location>
</feature>
<gene>
    <name evidence="2" type="ORF">HU752_019580</name>
</gene>
<evidence type="ECO:0000313" key="3">
    <source>
        <dbReference type="Proteomes" id="UP000634530"/>
    </source>
</evidence>
<dbReference type="Proteomes" id="UP000634530">
    <property type="component" value="Chromosome"/>
</dbReference>
<dbReference type="InterPro" id="IPR016181">
    <property type="entry name" value="Acyl_CoA_acyltransferase"/>
</dbReference>
<dbReference type="Pfam" id="PF13302">
    <property type="entry name" value="Acetyltransf_3"/>
    <property type="match status" value="1"/>
</dbReference>
<reference evidence="2 3" key="2">
    <citation type="journal article" date="2021" name="Microorganisms">
        <title>The Ever-Expanding Pseudomonas Genus: Description of 43 New Species and Partition of the Pseudomonas putida Group.</title>
        <authorList>
            <person name="Girard L."/>
            <person name="Lood C."/>
            <person name="Hofte M."/>
            <person name="Vandamme P."/>
            <person name="Rokni-Zadeh H."/>
            <person name="van Noort V."/>
            <person name="Lavigne R."/>
            <person name="De Mot R."/>
        </authorList>
    </citation>
    <scope>NUCLEOTIDE SEQUENCE [LARGE SCALE GENOMIC DNA]</scope>
    <source>
        <strain evidence="2 3">RW8P3</strain>
    </source>
</reference>
<dbReference type="PANTHER" id="PTHR43610:SF1">
    <property type="entry name" value="N-ACETYLTRANSFERASE DOMAIN-CONTAINING PROTEIN"/>
    <property type="match status" value="1"/>
</dbReference>
<sequence length="201" mass="22238">MICRSRLAPFSRFAGKGNHLVRDFDCQPVLCGSTLRLRPLAEHDFEGLFLAASDPCIWAGHPASDRHEREVFAAYFASRLSTGNALTVIDIDSGQIVGTSSYYPPPDRPESIAIGFTFLVRAKWGGDTNRELKRLMVEHAFKTYDTVYFHIAPSNIRSQKAALKIGAVHLYDAELKVSTAPAVCKCYGLTRAQWAASQQST</sequence>
<evidence type="ECO:0000259" key="1">
    <source>
        <dbReference type="Pfam" id="PF13302"/>
    </source>
</evidence>
<dbReference type="InterPro" id="IPR000182">
    <property type="entry name" value="GNAT_dom"/>
</dbReference>
<protein>
    <submittedName>
        <fullName evidence="2">GNAT family N-acetyltransferase</fullName>
    </submittedName>
</protein>
<dbReference type="PANTHER" id="PTHR43610">
    <property type="entry name" value="BLL6696 PROTEIN"/>
    <property type="match status" value="1"/>
</dbReference>
<dbReference type="AlphaFoldDB" id="A0A9E6TP78"/>
<proteinExistence type="predicted"/>
<dbReference type="Gene3D" id="3.40.630.30">
    <property type="match status" value="1"/>
</dbReference>
<organism evidence="2 3">
    <name type="scientific">Pseudomonas vanderleydeniana</name>
    <dbReference type="NCBI Taxonomy" id="2745495"/>
    <lineage>
        <taxon>Bacteria</taxon>
        <taxon>Pseudomonadati</taxon>
        <taxon>Pseudomonadota</taxon>
        <taxon>Gammaproteobacteria</taxon>
        <taxon>Pseudomonadales</taxon>
        <taxon>Pseudomonadaceae</taxon>
        <taxon>Pseudomonas</taxon>
    </lineage>
</organism>
<name>A0A9E6TP78_9PSED</name>
<evidence type="ECO:0000313" key="2">
    <source>
        <dbReference type="EMBL" id="QXI26158.1"/>
    </source>
</evidence>
<accession>A0A9E6TP78</accession>